<protein>
    <recommendedName>
        <fullName evidence="3">HAT C-terminal dimerisation domain-containing protein</fullName>
    </recommendedName>
</protein>
<sequence length="141" mass="16502">MDTKMWWLIYGSSTPLLQIIVIKLLGQFSSFSYRERNWSTYSFIKSMKRNKNTPQQAEDLLYVHTNLQLLSRKTPTYMKRDNKMWDVARDGFESLDDIGILDIANISLDEPELKAMIFIEDDIEVQRQAPEEANHIIPSAE</sequence>
<evidence type="ECO:0000313" key="1">
    <source>
        <dbReference type="EMBL" id="KAL0914156.1"/>
    </source>
</evidence>
<dbReference type="SUPFAM" id="SSF53098">
    <property type="entry name" value="Ribonuclease H-like"/>
    <property type="match status" value="1"/>
</dbReference>
<comment type="caution">
    <text evidence="1">The sequence shown here is derived from an EMBL/GenBank/DDBJ whole genome shotgun (WGS) entry which is preliminary data.</text>
</comment>
<accession>A0ABD0UV30</accession>
<dbReference type="InterPro" id="IPR012337">
    <property type="entry name" value="RNaseH-like_sf"/>
</dbReference>
<evidence type="ECO:0008006" key="3">
    <source>
        <dbReference type="Google" id="ProtNLM"/>
    </source>
</evidence>
<proteinExistence type="predicted"/>
<evidence type="ECO:0000313" key="2">
    <source>
        <dbReference type="Proteomes" id="UP001552299"/>
    </source>
</evidence>
<dbReference type="EMBL" id="JANQDX010000013">
    <property type="protein sequence ID" value="KAL0914156.1"/>
    <property type="molecule type" value="Genomic_DNA"/>
</dbReference>
<organism evidence="1 2">
    <name type="scientific">Dendrobium thyrsiflorum</name>
    <name type="common">Pinecone-like raceme dendrobium</name>
    <name type="synonym">Orchid</name>
    <dbReference type="NCBI Taxonomy" id="117978"/>
    <lineage>
        <taxon>Eukaryota</taxon>
        <taxon>Viridiplantae</taxon>
        <taxon>Streptophyta</taxon>
        <taxon>Embryophyta</taxon>
        <taxon>Tracheophyta</taxon>
        <taxon>Spermatophyta</taxon>
        <taxon>Magnoliopsida</taxon>
        <taxon>Liliopsida</taxon>
        <taxon>Asparagales</taxon>
        <taxon>Orchidaceae</taxon>
        <taxon>Epidendroideae</taxon>
        <taxon>Malaxideae</taxon>
        <taxon>Dendrobiinae</taxon>
        <taxon>Dendrobium</taxon>
    </lineage>
</organism>
<reference evidence="1 2" key="1">
    <citation type="journal article" date="2024" name="Plant Biotechnol. J.">
        <title>Dendrobium thyrsiflorum genome and its molecular insights into genes involved in important horticultural traits.</title>
        <authorList>
            <person name="Chen B."/>
            <person name="Wang J.Y."/>
            <person name="Zheng P.J."/>
            <person name="Li K.L."/>
            <person name="Liang Y.M."/>
            <person name="Chen X.F."/>
            <person name="Zhang C."/>
            <person name="Zhao X."/>
            <person name="He X."/>
            <person name="Zhang G.Q."/>
            <person name="Liu Z.J."/>
            <person name="Xu Q."/>
        </authorList>
    </citation>
    <scope>NUCLEOTIDE SEQUENCE [LARGE SCALE GENOMIC DNA]</scope>
    <source>
        <strain evidence="1">GZMU011</strain>
    </source>
</reference>
<name>A0ABD0UV30_DENTH</name>
<keyword evidence="2" id="KW-1185">Reference proteome</keyword>
<gene>
    <name evidence="1" type="ORF">M5K25_017665</name>
</gene>
<dbReference type="Proteomes" id="UP001552299">
    <property type="component" value="Unassembled WGS sequence"/>
</dbReference>
<dbReference type="AlphaFoldDB" id="A0ABD0UV30"/>